<evidence type="ECO:0000256" key="1">
    <source>
        <dbReference type="SAM" id="Coils"/>
    </source>
</evidence>
<feature type="non-terminal residue" evidence="3">
    <location>
        <position position="1"/>
    </location>
</feature>
<protein>
    <submittedName>
        <fullName evidence="3">Uncharacterized protein</fullName>
    </submittedName>
</protein>
<sequence>ALERDLQRGRCSSDNANRSVKHKSISSCPSPSRVTTKSKAITIERLQAELNDRDDLISELKTKLDDNSDSETGDLKLENIRLKEKLEQTEQLLNECRAQLHTRTLQASAHNSKN</sequence>
<feature type="region of interest" description="Disordered" evidence="2">
    <location>
        <begin position="1"/>
        <end position="40"/>
    </location>
</feature>
<accession>A0A8S3K1K0</accession>
<feature type="non-terminal residue" evidence="3">
    <location>
        <position position="114"/>
    </location>
</feature>
<name>A0A8S3K1K0_9BILA</name>
<gene>
    <name evidence="3" type="ORF">GIL414_LOCUS85255</name>
</gene>
<feature type="compositionally biased region" description="Polar residues" evidence="2">
    <location>
        <begin position="25"/>
        <end position="39"/>
    </location>
</feature>
<dbReference type="Proteomes" id="UP000681720">
    <property type="component" value="Unassembled WGS sequence"/>
</dbReference>
<evidence type="ECO:0000256" key="2">
    <source>
        <dbReference type="SAM" id="MobiDB-lite"/>
    </source>
</evidence>
<feature type="coiled-coil region" evidence="1">
    <location>
        <begin position="43"/>
        <end position="99"/>
    </location>
</feature>
<proteinExistence type="predicted"/>
<comment type="caution">
    <text evidence="3">The sequence shown here is derived from an EMBL/GenBank/DDBJ whole genome shotgun (WGS) entry which is preliminary data.</text>
</comment>
<dbReference type="EMBL" id="CAJOBJ010369596">
    <property type="protein sequence ID" value="CAF5222793.1"/>
    <property type="molecule type" value="Genomic_DNA"/>
</dbReference>
<evidence type="ECO:0000313" key="3">
    <source>
        <dbReference type="EMBL" id="CAF5222793.1"/>
    </source>
</evidence>
<evidence type="ECO:0000313" key="4">
    <source>
        <dbReference type="Proteomes" id="UP000681720"/>
    </source>
</evidence>
<dbReference type="AlphaFoldDB" id="A0A8S3K1K0"/>
<organism evidence="3 4">
    <name type="scientific">Rotaria magnacalcarata</name>
    <dbReference type="NCBI Taxonomy" id="392030"/>
    <lineage>
        <taxon>Eukaryota</taxon>
        <taxon>Metazoa</taxon>
        <taxon>Spiralia</taxon>
        <taxon>Gnathifera</taxon>
        <taxon>Rotifera</taxon>
        <taxon>Eurotatoria</taxon>
        <taxon>Bdelloidea</taxon>
        <taxon>Philodinida</taxon>
        <taxon>Philodinidae</taxon>
        <taxon>Rotaria</taxon>
    </lineage>
</organism>
<keyword evidence="1" id="KW-0175">Coiled coil</keyword>
<reference evidence="3" key="1">
    <citation type="submission" date="2021-02" db="EMBL/GenBank/DDBJ databases">
        <authorList>
            <person name="Nowell W R."/>
        </authorList>
    </citation>
    <scope>NUCLEOTIDE SEQUENCE</scope>
</reference>